<dbReference type="Proteomes" id="UP000271098">
    <property type="component" value="Unassembled WGS sequence"/>
</dbReference>
<name>A0A183DZ93_9BILA</name>
<proteinExistence type="predicted"/>
<dbReference type="WBParaSite" id="GPUH_0001404901-mRNA-1">
    <property type="protein sequence ID" value="GPUH_0001404901-mRNA-1"/>
    <property type="gene ID" value="GPUH_0001404901"/>
</dbReference>
<evidence type="ECO:0000313" key="1">
    <source>
        <dbReference type="EMBL" id="VDN23441.1"/>
    </source>
</evidence>
<evidence type="ECO:0000313" key="2">
    <source>
        <dbReference type="Proteomes" id="UP000271098"/>
    </source>
</evidence>
<protein>
    <submittedName>
        <fullName evidence="3">Integrase</fullName>
    </submittedName>
</protein>
<sequence>MNKLIRINLSRHDASIALGPASLKLRKDKDLAKRLNCEDVGYQRILPRLYASSGLLVSKIGWNRWWGAREAVYGGLPHRKNAKRLKDAALRELLRSGNLLQKSIF</sequence>
<keyword evidence="2" id="KW-1185">Reference proteome</keyword>
<dbReference type="AlphaFoldDB" id="A0A183DZ93"/>
<gene>
    <name evidence="1" type="ORF">GPUH_LOCUS14034</name>
</gene>
<organism evidence="3">
    <name type="scientific">Gongylonema pulchrum</name>
    <dbReference type="NCBI Taxonomy" id="637853"/>
    <lineage>
        <taxon>Eukaryota</taxon>
        <taxon>Metazoa</taxon>
        <taxon>Ecdysozoa</taxon>
        <taxon>Nematoda</taxon>
        <taxon>Chromadorea</taxon>
        <taxon>Rhabditida</taxon>
        <taxon>Spirurina</taxon>
        <taxon>Spiruromorpha</taxon>
        <taxon>Spiruroidea</taxon>
        <taxon>Gongylonematidae</taxon>
        <taxon>Gongylonema</taxon>
    </lineage>
</organism>
<dbReference type="EMBL" id="UYRT01080820">
    <property type="protein sequence ID" value="VDN23441.1"/>
    <property type="molecule type" value="Genomic_DNA"/>
</dbReference>
<evidence type="ECO:0000313" key="3">
    <source>
        <dbReference type="WBParaSite" id="GPUH_0001404901-mRNA-1"/>
    </source>
</evidence>
<accession>A0A183DZ93</accession>
<reference evidence="1 2" key="2">
    <citation type="submission" date="2018-11" db="EMBL/GenBank/DDBJ databases">
        <authorList>
            <consortium name="Pathogen Informatics"/>
        </authorList>
    </citation>
    <scope>NUCLEOTIDE SEQUENCE [LARGE SCALE GENOMIC DNA]</scope>
</reference>
<reference evidence="3" key="1">
    <citation type="submission" date="2016-06" db="UniProtKB">
        <authorList>
            <consortium name="WormBaseParasite"/>
        </authorList>
    </citation>
    <scope>IDENTIFICATION</scope>
</reference>